<dbReference type="Pfam" id="PF07690">
    <property type="entry name" value="MFS_1"/>
    <property type="match status" value="1"/>
</dbReference>
<name>A0A9W9IRR1_9EURO</name>
<dbReference type="InterPro" id="IPR020846">
    <property type="entry name" value="MFS_dom"/>
</dbReference>
<evidence type="ECO:0000256" key="5">
    <source>
        <dbReference type="ARBA" id="ARBA00023136"/>
    </source>
</evidence>
<keyword evidence="2" id="KW-0813">Transport</keyword>
<feature type="domain" description="Major facilitator superfamily (MFS) profile" evidence="7">
    <location>
        <begin position="13"/>
        <end position="245"/>
    </location>
</feature>
<comment type="subcellular location">
    <subcellularLocation>
        <location evidence="1">Membrane</location>
        <topology evidence="1">Multi-pass membrane protein</topology>
    </subcellularLocation>
</comment>
<dbReference type="AlphaFoldDB" id="A0A9W9IRR1"/>
<evidence type="ECO:0000313" key="8">
    <source>
        <dbReference type="EMBL" id="KAJ5183485.1"/>
    </source>
</evidence>
<evidence type="ECO:0000259" key="7">
    <source>
        <dbReference type="PROSITE" id="PS50850"/>
    </source>
</evidence>
<reference evidence="8" key="1">
    <citation type="submission" date="2022-11" db="EMBL/GenBank/DDBJ databases">
        <authorList>
            <person name="Petersen C."/>
        </authorList>
    </citation>
    <scope>NUCLEOTIDE SEQUENCE</scope>
    <source>
        <strain evidence="8">IBT 21917</strain>
    </source>
</reference>
<evidence type="ECO:0000256" key="4">
    <source>
        <dbReference type="ARBA" id="ARBA00022989"/>
    </source>
</evidence>
<comment type="caution">
    <text evidence="8">The sequence shown here is derived from an EMBL/GenBank/DDBJ whole genome shotgun (WGS) entry which is preliminary data.</text>
</comment>
<dbReference type="SUPFAM" id="SSF103473">
    <property type="entry name" value="MFS general substrate transporter"/>
    <property type="match status" value="1"/>
</dbReference>
<reference evidence="8" key="2">
    <citation type="journal article" date="2023" name="IMA Fungus">
        <title>Comparative genomic study of the Penicillium genus elucidates a diverse pangenome and 15 lateral gene transfer events.</title>
        <authorList>
            <person name="Petersen C."/>
            <person name="Sorensen T."/>
            <person name="Nielsen M.R."/>
            <person name="Sondergaard T.E."/>
            <person name="Sorensen J.L."/>
            <person name="Fitzpatrick D.A."/>
            <person name="Frisvad J.C."/>
            <person name="Nielsen K.L."/>
        </authorList>
    </citation>
    <scope>NUCLEOTIDE SEQUENCE</scope>
    <source>
        <strain evidence="8">IBT 21917</strain>
    </source>
</reference>
<protein>
    <submittedName>
        <fullName evidence="8">MFS amine transporter</fullName>
    </submittedName>
</protein>
<keyword evidence="3 6" id="KW-0812">Transmembrane</keyword>
<dbReference type="PANTHER" id="PTHR23506">
    <property type="entry name" value="GH10249P"/>
    <property type="match status" value="1"/>
</dbReference>
<dbReference type="PROSITE" id="PS50850">
    <property type="entry name" value="MFS"/>
    <property type="match status" value="1"/>
</dbReference>
<dbReference type="InterPro" id="IPR011701">
    <property type="entry name" value="MFS"/>
</dbReference>
<evidence type="ECO:0000256" key="3">
    <source>
        <dbReference type="ARBA" id="ARBA00022692"/>
    </source>
</evidence>
<dbReference type="PANTHER" id="PTHR23506:SF23">
    <property type="entry name" value="GH10249P"/>
    <property type="match status" value="1"/>
</dbReference>
<dbReference type="Gene3D" id="1.20.1250.20">
    <property type="entry name" value="MFS general substrate transporter like domains"/>
    <property type="match status" value="1"/>
</dbReference>
<proteinExistence type="predicted"/>
<dbReference type="GO" id="GO:0022857">
    <property type="term" value="F:transmembrane transporter activity"/>
    <property type="evidence" value="ECO:0007669"/>
    <property type="project" value="InterPro"/>
</dbReference>
<evidence type="ECO:0000256" key="2">
    <source>
        <dbReference type="ARBA" id="ARBA00022448"/>
    </source>
</evidence>
<sequence>MPSDWRSPSTTFVVVVACVAVFTDIFLYGFVVPVFSFTLARRIGLPGAEVQRWTSAFLACYGGSTLLGSNIWMDRRPYKDEADVLPARPGHSGAAQLFALTTSLSLIVLARVLQGFSTAIVFTIGFSFMLDTVGNERIGHAVGFTSMSISLGLFGGPIIGGFLYDTAGYLAVFIPAFALITVEMILRLLLRPIHRASRTQIRQHIPTVPDEEQALIWNPYAPSLGVPSPGASMKIPHIPNTHHHF</sequence>
<dbReference type="InterPro" id="IPR036259">
    <property type="entry name" value="MFS_trans_sf"/>
</dbReference>
<feature type="transmembrane region" description="Helical" evidence="6">
    <location>
        <begin position="12"/>
        <end position="40"/>
    </location>
</feature>
<dbReference type="InterPro" id="IPR050930">
    <property type="entry name" value="MFS_Vesicular_Transporter"/>
</dbReference>
<dbReference type="GO" id="GO:0016020">
    <property type="term" value="C:membrane"/>
    <property type="evidence" value="ECO:0007669"/>
    <property type="project" value="UniProtKB-SubCell"/>
</dbReference>
<keyword evidence="5 6" id="KW-0472">Membrane</keyword>
<evidence type="ECO:0000256" key="6">
    <source>
        <dbReference type="SAM" id="Phobius"/>
    </source>
</evidence>
<feature type="transmembrane region" description="Helical" evidence="6">
    <location>
        <begin position="138"/>
        <end position="163"/>
    </location>
</feature>
<dbReference type="EMBL" id="JAPQKO010000001">
    <property type="protein sequence ID" value="KAJ5183485.1"/>
    <property type="molecule type" value="Genomic_DNA"/>
</dbReference>
<organism evidence="8 9">
    <name type="scientific">Penicillium capsulatum</name>
    <dbReference type="NCBI Taxonomy" id="69766"/>
    <lineage>
        <taxon>Eukaryota</taxon>
        <taxon>Fungi</taxon>
        <taxon>Dikarya</taxon>
        <taxon>Ascomycota</taxon>
        <taxon>Pezizomycotina</taxon>
        <taxon>Eurotiomycetes</taxon>
        <taxon>Eurotiomycetidae</taxon>
        <taxon>Eurotiales</taxon>
        <taxon>Aspergillaceae</taxon>
        <taxon>Penicillium</taxon>
    </lineage>
</organism>
<feature type="transmembrane region" description="Helical" evidence="6">
    <location>
        <begin position="93"/>
        <end position="126"/>
    </location>
</feature>
<evidence type="ECO:0000313" key="9">
    <source>
        <dbReference type="Proteomes" id="UP001146351"/>
    </source>
</evidence>
<keyword evidence="9" id="KW-1185">Reference proteome</keyword>
<dbReference type="OrthoDB" id="5086884at2759"/>
<feature type="transmembrane region" description="Helical" evidence="6">
    <location>
        <begin position="52"/>
        <end position="73"/>
    </location>
</feature>
<gene>
    <name evidence="8" type="ORF">N7492_001101</name>
</gene>
<dbReference type="Proteomes" id="UP001146351">
    <property type="component" value="Unassembled WGS sequence"/>
</dbReference>
<dbReference type="PROSITE" id="PS51257">
    <property type="entry name" value="PROKAR_LIPOPROTEIN"/>
    <property type="match status" value="1"/>
</dbReference>
<accession>A0A9W9IRR1</accession>
<evidence type="ECO:0000256" key="1">
    <source>
        <dbReference type="ARBA" id="ARBA00004141"/>
    </source>
</evidence>
<feature type="transmembrane region" description="Helical" evidence="6">
    <location>
        <begin position="169"/>
        <end position="190"/>
    </location>
</feature>
<keyword evidence="4 6" id="KW-1133">Transmembrane helix</keyword>